<dbReference type="PANTHER" id="PTHR47331">
    <property type="entry name" value="PHD-TYPE DOMAIN-CONTAINING PROTEIN"/>
    <property type="match status" value="1"/>
</dbReference>
<dbReference type="Pfam" id="PF05380">
    <property type="entry name" value="Peptidase_A17"/>
    <property type="match status" value="1"/>
</dbReference>
<proteinExistence type="predicted"/>
<evidence type="ECO:0000313" key="1">
    <source>
        <dbReference type="EMBL" id="KAK5982817.1"/>
    </source>
</evidence>
<comment type="caution">
    <text evidence="1">The sequence shown here is derived from an EMBL/GenBank/DDBJ whole genome shotgun (WGS) entry which is preliminary data.</text>
</comment>
<dbReference type="GO" id="GO:0003676">
    <property type="term" value="F:nucleic acid binding"/>
    <property type="evidence" value="ECO:0007669"/>
    <property type="project" value="InterPro"/>
</dbReference>
<dbReference type="InterPro" id="IPR008042">
    <property type="entry name" value="Retrotrans_Pao"/>
</dbReference>
<sequence length="449" mass="50633">MNLRDYLSNSPYVNRRIPEVDRATSTEVKVLGVLWNSIQDTISLKCYEKQFDKTSKRTVLSQINGFCYDPLGLLSPLMTPAKVFLQDLHKQKYGWDAPLSSQDQKSWEVIKHDISGFQITLPRKVVEKSSTAAKTLSIFVDSSKRAYACCRYVTSTLSKGTTESRLFTAKSKIAPINKKQTIPRLELLSIFTGLSFAESAIQKTSMDFEQINLFSDSTIALCWIQGTRRLPSIVTTLVQKIRLITKRLQEGSNVSFFHVPTDENVADCATRGVTKENFVNHRWWCGPLWLNRPMCNWPVKKAEDLCEQTFTGDEICSVATGSIEATEIWPVEKISNYSKLIRIVAYCARFIRKASKGKCLPLKKSGATNATTAEEAVMAEKLIIRQEQAIYNSTLLTQNKQLNVKADNDGIFRKFSRLENSELSFSAANPVHIPKQSKLGDSIAAHLHR</sequence>
<name>A0AAN8IV89_TRICO</name>
<dbReference type="Proteomes" id="UP001331761">
    <property type="component" value="Unassembled WGS sequence"/>
</dbReference>
<reference evidence="1 2" key="1">
    <citation type="submission" date="2019-10" db="EMBL/GenBank/DDBJ databases">
        <title>Assembly and Annotation for the nematode Trichostrongylus colubriformis.</title>
        <authorList>
            <person name="Martin J."/>
        </authorList>
    </citation>
    <scope>NUCLEOTIDE SEQUENCE [LARGE SCALE GENOMIC DNA]</scope>
    <source>
        <strain evidence="1">G859</strain>
        <tissue evidence="1">Whole worm</tissue>
    </source>
</reference>
<accession>A0AAN8IV89</accession>
<dbReference type="EMBL" id="WIXE01004709">
    <property type="protein sequence ID" value="KAK5982817.1"/>
    <property type="molecule type" value="Genomic_DNA"/>
</dbReference>
<protein>
    <submittedName>
        <fullName evidence="1">Pao retrotransposon peptidase</fullName>
    </submittedName>
</protein>
<keyword evidence="2" id="KW-1185">Reference proteome</keyword>
<evidence type="ECO:0000313" key="2">
    <source>
        <dbReference type="Proteomes" id="UP001331761"/>
    </source>
</evidence>
<feature type="non-terminal residue" evidence="1">
    <location>
        <position position="449"/>
    </location>
</feature>
<dbReference type="Gene3D" id="3.30.420.10">
    <property type="entry name" value="Ribonuclease H-like superfamily/Ribonuclease H"/>
    <property type="match status" value="1"/>
</dbReference>
<gene>
    <name evidence="1" type="ORF">GCK32_007575</name>
</gene>
<dbReference type="AlphaFoldDB" id="A0AAN8IV89"/>
<dbReference type="InterPro" id="IPR036397">
    <property type="entry name" value="RNaseH_sf"/>
</dbReference>
<organism evidence="1 2">
    <name type="scientific">Trichostrongylus colubriformis</name>
    <name type="common">Black scour worm</name>
    <dbReference type="NCBI Taxonomy" id="6319"/>
    <lineage>
        <taxon>Eukaryota</taxon>
        <taxon>Metazoa</taxon>
        <taxon>Ecdysozoa</taxon>
        <taxon>Nematoda</taxon>
        <taxon>Chromadorea</taxon>
        <taxon>Rhabditida</taxon>
        <taxon>Rhabditina</taxon>
        <taxon>Rhabditomorpha</taxon>
        <taxon>Strongyloidea</taxon>
        <taxon>Trichostrongylidae</taxon>
        <taxon>Trichostrongylus</taxon>
    </lineage>
</organism>